<evidence type="ECO:0000313" key="3">
    <source>
        <dbReference type="Proteomes" id="UP001151760"/>
    </source>
</evidence>
<comment type="caution">
    <text evidence="2">The sequence shown here is derived from an EMBL/GenBank/DDBJ whole genome shotgun (WGS) entry which is preliminary data.</text>
</comment>
<reference evidence="2" key="2">
    <citation type="submission" date="2022-01" db="EMBL/GenBank/DDBJ databases">
        <authorList>
            <person name="Yamashiro T."/>
            <person name="Shiraishi A."/>
            <person name="Satake H."/>
            <person name="Nakayama K."/>
        </authorList>
    </citation>
    <scope>NUCLEOTIDE SEQUENCE</scope>
</reference>
<name>A0ABQ4Y756_9ASTR</name>
<reference evidence="2" key="1">
    <citation type="journal article" date="2022" name="Int. J. Mol. Sci.">
        <title>Draft Genome of Tanacetum Coccineum: Genomic Comparison of Closely Related Tanacetum-Family Plants.</title>
        <authorList>
            <person name="Yamashiro T."/>
            <person name="Shiraishi A."/>
            <person name="Nakayama K."/>
            <person name="Satake H."/>
        </authorList>
    </citation>
    <scope>NUCLEOTIDE SEQUENCE</scope>
</reference>
<protein>
    <submittedName>
        <fullName evidence="2">Uncharacterized protein</fullName>
    </submittedName>
</protein>
<proteinExistence type="predicted"/>
<feature type="compositionally biased region" description="Acidic residues" evidence="1">
    <location>
        <begin position="1"/>
        <end position="14"/>
    </location>
</feature>
<sequence>MERHDDDEDDDDEDPPARLNQDNKTKRRRTKESKSSKKPSTTKETPKGKAPSKGSKTNKSALVKEPVKEPIAVVVMDYAGDDVVHDDDQPQDASKSKTAKTPNPEWFTQPPRPPTPDQEWNKCQVVLDQPEQPWFNQMVFATKDHLTFNDLMATPIYFSNLIGIIWKEIATPFDLSKPLPLQGHSCYLTVAADYFFNNDLEHMKSSKFGKDVYYVDHEDQTSSGEGRKLWHISQLNKFSKHNVYSTKKILEVKSVSVKKLHGYGHLEEIVVKRADHQFYKFKEGDFMDLHLNDIKDMLLLDVQHKLFHLTDSDILTLLWLFKKLNITPPQQTFPEIEFKELYTLSHKLPGLWKCLKEEEARLTTEFNNFPSEGSVQDVSNDEENKAKENKADAEVAEKQAGNKQPV</sequence>
<gene>
    <name evidence="2" type="ORF">Tco_0705646</name>
</gene>
<accession>A0ABQ4Y756</accession>
<evidence type="ECO:0000313" key="2">
    <source>
        <dbReference type="EMBL" id="GJS72805.1"/>
    </source>
</evidence>
<evidence type="ECO:0000256" key="1">
    <source>
        <dbReference type="SAM" id="MobiDB-lite"/>
    </source>
</evidence>
<keyword evidence="3" id="KW-1185">Reference proteome</keyword>
<feature type="region of interest" description="Disordered" evidence="1">
    <location>
        <begin position="1"/>
        <end position="69"/>
    </location>
</feature>
<feature type="region of interest" description="Disordered" evidence="1">
    <location>
        <begin position="82"/>
        <end position="119"/>
    </location>
</feature>
<feature type="compositionally biased region" description="Polar residues" evidence="1">
    <location>
        <begin position="366"/>
        <end position="378"/>
    </location>
</feature>
<dbReference type="EMBL" id="BQNB010010106">
    <property type="protein sequence ID" value="GJS72805.1"/>
    <property type="molecule type" value="Genomic_DNA"/>
</dbReference>
<organism evidence="2 3">
    <name type="scientific">Tanacetum coccineum</name>
    <dbReference type="NCBI Taxonomy" id="301880"/>
    <lineage>
        <taxon>Eukaryota</taxon>
        <taxon>Viridiplantae</taxon>
        <taxon>Streptophyta</taxon>
        <taxon>Embryophyta</taxon>
        <taxon>Tracheophyta</taxon>
        <taxon>Spermatophyta</taxon>
        <taxon>Magnoliopsida</taxon>
        <taxon>eudicotyledons</taxon>
        <taxon>Gunneridae</taxon>
        <taxon>Pentapetalae</taxon>
        <taxon>asterids</taxon>
        <taxon>campanulids</taxon>
        <taxon>Asterales</taxon>
        <taxon>Asteraceae</taxon>
        <taxon>Asteroideae</taxon>
        <taxon>Anthemideae</taxon>
        <taxon>Anthemidinae</taxon>
        <taxon>Tanacetum</taxon>
    </lineage>
</organism>
<feature type="compositionally biased region" description="Basic and acidic residues" evidence="1">
    <location>
        <begin position="382"/>
        <end position="397"/>
    </location>
</feature>
<dbReference type="Proteomes" id="UP001151760">
    <property type="component" value="Unassembled WGS sequence"/>
</dbReference>
<feature type="region of interest" description="Disordered" evidence="1">
    <location>
        <begin position="366"/>
        <end position="406"/>
    </location>
</feature>